<geneLocation type="plasmid" evidence="2 3">
    <name>pCY186</name>
</geneLocation>
<gene>
    <name evidence="2" type="ordered locus">bpr_IV087</name>
</gene>
<dbReference type="eggNOG" id="ENOG50310EH">
    <property type="taxonomic scope" value="Bacteria"/>
</dbReference>
<dbReference type="KEGG" id="bpb:bpr_IV087"/>
<keyword evidence="1" id="KW-0472">Membrane</keyword>
<dbReference type="HOGENOM" id="CLU_2068758_0_0_9"/>
<keyword evidence="3" id="KW-1185">Reference proteome</keyword>
<proteinExistence type="predicted"/>
<feature type="transmembrane region" description="Helical" evidence="1">
    <location>
        <begin position="7"/>
        <end position="29"/>
    </location>
</feature>
<sequence>MTKRNVGWVLVVIGLFMLFKMVRVSSFGFYRIGRISTSAIVLVLLILSAIAVVVNKNRFTVGCLVLSLCLLVAALVLGTELYFAYASLTDILLVFVPVIVGTGLIIKSAFEKNRKERA</sequence>
<accession>E0S4X0</accession>
<dbReference type="RefSeq" id="WP_013283100.1">
    <property type="nucleotide sequence ID" value="NC_014390.1"/>
</dbReference>
<dbReference type="EMBL" id="CP001813">
    <property type="protein sequence ID" value="ADL36452.1"/>
    <property type="molecule type" value="Genomic_DNA"/>
</dbReference>
<name>E0S4X0_BUTPB</name>
<evidence type="ECO:0000256" key="1">
    <source>
        <dbReference type="SAM" id="Phobius"/>
    </source>
</evidence>
<feature type="transmembrane region" description="Helical" evidence="1">
    <location>
        <begin position="35"/>
        <end position="54"/>
    </location>
</feature>
<dbReference type="AlphaFoldDB" id="E0S4X0"/>
<reference evidence="2 3" key="1">
    <citation type="journal article" date="2010" name="PLoS ONE">
        <title>The glycobiome of the rumen bacterium Butyrivibrio proteoclasticus B316(T) highlights adaptation to a polysaccharide-rich environment.</title>
        <authorList>
            <person name="Kelly W.J."/>
            <person name="Leahy S.C."/>
            <person name="Altermann E."/>
            <person name="Yeoman C.J."/>
            <person name="Dunne J.C."/>
            <person name="Kong Z."/>
            <person name="Pacheco D.M."/>
            <person name="Li D."/>
            <person name="Noel S.J."/>
            <person name="Moon C.D."/>
            <person name="Cookson A.L."/>
            <person name="Attwood G.T."/>
        </authorList>
    </citation>
    <scope>NUCLEOTIDE SEQUENCE [LARGE SCALE GENOMIC DNA]</scope>
    <source>
        <strain evidence="3">ATCC 51982 / DSM 14932 / B316</strain>
        <plasmid evidence="3">Plasmid pCY186</plasmid>
    </source>
</reference>
<feature type="transmembrane region" description="Helical" evidence="1">
    <location>
        <begin position="91"/>
        <end position="110"/>
    </location>
</feature>
<evidence type="ECO:0000313" key="3">
    <source>
        <dbReference type="Proteomes" id="UP000001299"/>
    </source>
</evidence>
<dbReference type="Proteomes" id="UP000001299">
    <property type="component" value="Plasmid pCY186"/>
</dbReference>
<evidence type="ECO:0000313" key="2">
    <source>
        <dbReference type="EMBL" id="ADL36452.1"/>
    </source>
</evidence>
<organism evidence="2 3">
    <name type="scientific">Butyrivibrio proteoclasticus (strain ATCC 51982 / DSM 14932 / B316)</name>
    <name type="common">Clostridium proteoclasticum</name>
    <dbReference type="NCBI Taxonomy" id="515622"/>
    <lineage>
        <taxon>Bacteria</taxon>
        <taxon>Bacillati</taxon>
        <taxon>Bacillota</taxon>
        <taxon>Clostridia</taxon>
        <taxon>Lachnospirales</taxon>
        <taxon>Lachnospiraceae</taxon>
        <taxon>Butyrivibrio</taxon>
    </lineage>
</organism>
<keyword evidence="1" id="KW-0812">Transmembrane</keyword>
<keyword evidence="2" id="KW-0614">Plasmid</keyword>
<keyword evidence="1" id="KW-1133">Transmembrane helix</keyword>
<feature type="transmembrane region" description="Helical" evidence="1">
    <location>
        <begin position="61"/>
        <end position="85"/>
    </location>
</feature>
<protein>
    <submittedName>
        <fullName evidence="2">Uncharacterized protein</fullName>
    </submittedName>
</protein>